<name>A0ACC3AGM4_9EURO</name>
<sequence>MTTNLPTQFPCWCRAVYSWGGETDRDLGFVEGDLIECLNAGDGSWWMGRLRRDRRMMGLFPSNFVTVLQQDFVPVSRSVSPIPSRTGSDRKNSIEYLERKKEQAKKRRPFQGYKTAVGPGEAARAQTSPPKPPVQAQPQPQMPRYDAANPPSTVLWRQKPPARTYARSPSPLPPEELGSPPPPPPPPHRSGLPNGHIPRGPSPVPQPFDMNDRYQMISRTPSPNVASLQGHTPPMIRDAMDGVMSSLEGMSMQNSQDQYDEEPEEPLNPWSPEAFNNLSQPQTRPGPRPLTSLGLGLNGSTYSEEARERYSSRHNSPDRYMDGPPHLETYVQRMERQLEERARQREASEDRGSVPPAPPPKNLPWSPGAVGRKLSLRRRKSAYDVAALDRSYTTKTNSTNSTNSSGGVQSFTSIPSDTSSRTGQSVFSGYSAGGFSATSAGSLARKRAAFETFDAPAPARPTTSSGIRADRGAWNDRPKTPNTGYSYHSSHDSGAGARSAVGFDDRPVPPARGGLGGFTTPTKLKKTGFLKKLNESVKTSFASARSTIAPSDGGSRSSSPTKSLYNNGVTSIAGGTASPQRKDRFKSATSNGYYGSDAAREMGLNGGAGADWLRTRRDVNRSNTPGPQERRDRADRCQMLNEPVICPVDELYETVEGDEDADGRPVYESFVLSNPSFSQVDKAARFITSLPSTITAASLARDYVCRPYRSDVQRLRAIFIWCAERITWSEDVEMPHTGRKPMVDTRRVIQQKSGSSQEVAALVTEMCAAIGLSAQLVQGYLKRPGEALDLEATTSGKANHYWNSVLVDGEWRMIDSSLASPTNPHRSQYSSVSTSIAESWYFLTKPSEICWTHVPIDHAQQHLIPAVSPDTLLALPATCPPFFRLGLMVHGYDTSLLRMEGLEMTTIMINVPVDVEVYAEVEAQAYRQDHDGDLYEDPFAATKMRVLSQANWYRTSSNPDVMQKRYIVKGVLPGDERFGTLKIYAGKKGLMHSAKEIVHPLAFALPLYHTGENPSYEFVRRHPTPHATRQDLYVVQPQCWRLGAGENYVFCVRQHSAHVTGTPTTEQNGFDFNPRPISPNPLVRPSSALSMTSSAAGGSQQGSDSSSFANGVKVKDKPAKLAIQSPSGRIIRMTRKIDGWPQPNAAKEFDGEVMGSVWEAGVKVTERGTWRGLVLADRSARWCVWGEWECC</sequence>
<evidence type="ECO:0000313" key="1">
    <source>
        <dbReference type="EMBL" id="KAJ9661686.1"/>
    </source>
</evidence>
<evidence type="ECO:0000313" key="2">
    <source>
        <dbReference type="Proteomes" id="UP001172386"/>
    </source>
</evidence>
<keyword evidence="2" id="KW-1185">Reference proteome</keyword>
<proteinExistence type="predicted"/>
<dbReference type="Proteomes" id="UP001172386">
    <property type="component" value="Unassembled WGS sequence"/>
</dbReference>
<organism evidence="1 2">
    <name type="scientific">Neophaeococcomyces mojaviensis</name>
    <dbReference type="NCBI Taxonomy" id="3383035"/>
    <lineage>
        <taxon>Eukaryota</taxon>
        <taxon>Fungi</taxon>
        <taxon>Dikarya</taxon>
        <taxon>Ascomycota</taxon>
        <taxon>Pezizomycotina</taxon>
        <taxon>Eurotiomycetes</taxon>
        <taxon>Chaetothyriomycetidae</taxon>
        <taxon>Chaetothyriales</taxon>
        <taxon>Chaetothyriales incertae sedis</taxon>
        <taxon>Neophaeococcomyces</taxon>
    </lineage>
</organism>
<accession>A0ACC3AGM4</accession>
<gene>
    <name evidence="1" type="ORF">H2198_001862</name>
</gene>
<comment type="caution">
    <text evidence="1">The sequence shown here is derived from an EMBL/GenBank/DDBJ whole genome shotgun (WGS) entry which is preliminary data.</text>
</comment>
<dbReference type="EMBL" id="JAPDRQ010000021">
    <property type="protein sequence ID" value="KAJ9661686.1"/>
    <property type="molecule type" value="Genomic_DNA"/>
</dbReference>
<protein>
    <submittedName>
        <fullName evidence="1">Uncharacterized protein</fullName>
    </submittedName>
</protein>
<reference evidence="1" key="1">
    <citation type="submission" date="2022-10" db="EMBL/GenBank/DDBJ databases">
        <title>Culturing micro-colonial fungi from biological soil crusts in the Mojave desert and describing Neophaeococcomyces mojavensis, and introducing the new genera and species Taxawa tesnikishii.</title>
        <authorList>
            <person name="Kurbessoian T."/>
            <person name="Stajich J.E."/>
        </authorList>
    </citation>
    <scope>NUCLEOTIDE SEQUENCE</scope>
    <source>
        <strain evidence="1">JES_112</strain>
    </source>
</reference>